<dbReference type="InterPro" id="IPR009000">
    <property type="entry name" value="Transl_B-barrel_sf"/>
</dbReference>
<dbReference type="InterPro" id="IPR047042">
    <property type="entry name" value="BipA_II"/>
</dbReference>
<feature type="domain" description="Tr-type G" evidence="5">
    <location>
        <begin position="8"/>
        <end position="203"/>
    </location>
</feature>
<dbReference type="InterPro" id="IPR048876">
    <property type="entry name" value="BipA_C"/>
</dbReference>
<dbReference type="GO" id="GO:0043022">
    <property type="term" value="F:ribosome binding"/>
    <property type="evidence" value="ECO:0007669"/>
    <property type="project" value="UniProtKB-UniRule"/>
</dbReference>
<dbReference type="InterPro" id="IPR035651">
    <property type="entry name" value="BipA_V"/>
</dbReference>
<dbReference type="SMART" id="SM00838">
    <property type="entry name" value="EFG_C"/>
    <property type="match status" value="1"/>
</dbReference>
<comment type="catalytic activity">
    <reaction evidence="3 4">
        <text>GTP + H2O = GDP + phosphate + H(+)</text>
        <dbReference type="Rhea" id="RHEA:19669"/>
        <dbReference type="ChEBI" id="CHEBI:15377"/>
        <dbReference type="ChEBI" id="CHEBI:15378"/>
        <dbReference type="ChEBI" id="CHEBI:37565"/>
        <dbReference type="ChEBI" id="CHEBI:43474"/>
        <dbReference type="ChEBI" id="CHEBI:58189"/>
    </reaction>
</comment>
<dbReference type="InterPro" id="IPR004161">
    <property type="entry name" value="EFTu-like_2"/>
</dbReference>
<dbReference type="Pfam" id="PF21018">
    <property type="entry name" value="BipA_C"/>
    <property type="match status" value="1"/>
</dbReference>
<dbReference type="FunFam" id="2.40.50.250:FF:000001">
    <property type="entry name" value="GTP-binding protein TypA"/>
    <property type="match status" value="1"/>
</dbReference>
<dbReference type="SUPFAM" id="SSF54980">
    <property type="entry name" value="EF-G C-terminal domain-like"/>
    <property type="match status" value="2"/>
</dbReference>
<dbReference type="EC" id="3.6.5.-" evidence="4"/>
<dbReference type="Proteomes" id="UP000249986">
    <property type="component" value="Unassembled WGS sequence"/>
</dbReference>
<dbReference type="GO" id="GO:0010467">
    <property type="term" value="P:gene expression"/>
    <property type="evidence" value="ECO:0007669"/>
    <property type="project" value="UniProtKB-ARBA"/>
</dbReference>
<evidence type="ECO:0000313" key="6">
    <source>
        <dbReference type="EMBL" id="SQB57794.1"/>
    </source>
</evidence>
<dbReference type="NCBIfam" id="TIGR01394">
    <property type="entry name" value="TypA_BipA"/>
    <property type="match status" value="1"/>
</dbReference>
<dbReference type="FunFam" id="2.40.30.10:FF:000016">
    <property type="entry name" value="GTP-binding protein TypA"/>
    <property type="match status" value="1"/>
</dbReference>
<dbReference type="CDD" id="cd16263">
    <property type="entry name" value="BipA_III"/>
    <property type="match status" value="1"/>
</dbReference>
<dbReference type="FunFam" id="3.30.70.870:FF:000003">
    <property type="entry name" value="GTP-binding protein TypA"/>
    <property type="match status" value="1"/>
</dbReference>
<keyword evidence="4" id="KW-0690">Ribosome biogenesis</keyword>
<dbReference type="PRINTS" id="PR00315">
    <property type="entry name" value="ELONGATNFCT"/>
</dbReference>
<dbReference type="CDD" id="cd01891">
    <property type="entry name" value="TypA_BipA"/>
    <property type="match status" value="1"/>
</dbReference>
<dbReference type="SUPFAM" id="SSF50447">
    <property type="entry name" value="Translation proteins"/>
    <property type="match status" value="1"/>
</dbReference>
<proteinExistence type="inferred from homology"/>
<evidence type="ECO:0000256" key="4">
    <source>
        <dbReference type="HAMAP-Rule" id="MF_00849"/>
    </source>
</evidence>
<evidence type="ECO:0000256" key="1">
    <source>
        <dbReference type="ARBA" id="ARBA00022741"/>
    </source>
</evidence>
<dbReference type="InterPro" id="IPR031157">
    <property type="entry name" value="G_TR_CS"/>
</dbReference>
<sequence>MSNEFTRNDIRNIAIIAHVDHGKTTLVDALLRQSNVFRTNEKVEERVMDSNDLEKERGITILSKNTAVHYNGVKINIIDTPGHADFGGEVERVLKMVESVLLVVDSYEGAMPQTKFVLRKALELGLKPIVVINKIDKPDARPEEVIDEIFELFLELGADDEQLDFPIVYASARDGVATINIDEPKDNMKDLFDTIIEKVESPKGSIEDSLQILVTTLDSSEYVGKIAIGKITRGIAKKNQQAAVVRQDGTVTKFKISSLYTHDGLKRIEVDEAQLGDIVAISGISDVNIGETITDAQNPEGLPFVKIDEPTLNMNFMVNDSPFAGREGDFVTSRHLRDRLLKELETNVSLKVKEITPDCFEVSGRGELHLSILIETMRREGYEFQVSKPNVITKIDENGVKVEPIEHLTIDVPEEFMGPVMEKLGPRKAEMVNMTSAVNGYSRLEFKIPARGLIGFRNEFMTDTKGNGIMNHVFDGFEKYKGEIPGRSRGSIVVFESGEAVTYGLFNAQERGTLFIEPGTEVYAGMVCGECSRADDIDVNICKKKQLTNTRSSGADDALKLTPVRQMSLEQCLEFINNDELVEVTPVNVRMRKRILDSAERKRAINRSKK</sequence>
<dbReference type="InterPro" id="IPR047043">
    <property type="entry name" value="BipA_III"/>
</dbReference>
<dbReference type="Pfam" id="PF00009">
    <property type="entry name" value="GTP_EFTU"/>
    <property type="match status" value="1"/>
</dbReference>
<dbReference type="GO" id="GO:0019843">
    <property type="term" value="F:rRNA binding"/>
    <property type="evidence" value="ECO:0007669"/>
    <property type="project" value="UniProtKB-KW"/>
</dbReference>
<dbReference type="NCBIfam" id="TIGR00231">
    <property type="entry name" value="small_GTP"/>
    <property type="match status" value="1"/>
</dbReference>
<dbReference type="Gene3D" id="3.40.50.300">
    <property type="entry name" value="P-loop containing nucleotide triphosphate hydrolases"/>
    <property type="match status" value="1"/>
</dbReference>
<dbReference type="AlphaFoldDB" id="A0A2X2Y0P6"/>
<dbReference type="Gene3D" id="3.30.70.240">
    <property type="match status" value="1"/>
</dbReference>
<dbReference type="SUPFAM" id="SSF52540">
    <property type="entry name" value="P-loop containing nucleoside triphosphate hydrolases"/>
    <property type="match status" value="1"/>
</dbReference>
<keyword evidence="2 4" id="KW-0342">GTP-binding</keyword>
<dbReference type="InterPro" id="IPR000640">
    <property type="entry name" value="EFG_V-like"/>
</dbReference>
<keyword evidence="4" id="KW-0378">Hydrolase</keyword>
<dbReference type="GO" id="GO:0005525">
    <property type="term" value="F:GTP binding"/>
    <property type="evidence" value="ECO:0007669"/>
    <property type="project" value="UniProtKB-UniRule"/>
</dbReference>
<dbReference type="Pfam" id="PF03144">
    <property type="entry name" value="GTP_EFTU_D2"/>
    <property type="match status" value="1"/>
</dbReference>
<dbReference type="GO" id="GO:0009409">
    <property type="term" value="P:response to cold"/>
    <property type="evidence" value="ECO:0007669"/>
    <property type="project" value="UniProtKB-ARBA"/>
</dbReference>
<keyword evidence="4" id="KW-0699">rRNA-binding</keyword>
<evidence type="ECO:0000259" key="5">
    <source>
        <dbReference type="PROSITE" id="PS51722"/>
    </source>
</evidence>
<dbReference type="InterPro" id="IPR035647">
    <property type="entry name" value="EFG_III/V"/>
</dbReference>
<dbReference type="PROSITE" id="PS00301">
    <property type="entry name" value="G_TR_1"/>
    <property type="match status" value="1"/>
</dbReference>
<keyword evidence="4" id="KW-0820">tRNA-binding</keyword>
<evidence type="ECO:0000256" key="2">
    <source>
        <dbReference type="ARBA" id="ARBA00023134"/>
    </source>
</evidence>
<dbReference type="RefSeq" id="WP_111925963.1">
    <property type="nucleotide sequence ID" value="NZ_UAWG01000001.1"/>
</dbReference>
<dbReference type="PANTHER" id="PTHR42908">
    <property type="entry name" value="TRANSLATION ELONGATION FACTOR-RELATED"/>
    <property type="match status" value="1"/>
</dbReference>
<dbReference type="HAMAP" id="MF_00849">
    <property type="entry name" value="BipA"/>
    <property type="match status" value="1"/>
</dbReference>
<comment type="subunit">
    <text evidence="4">Monomer.</text>
</comment>
<feature type="binding site" evidence="4">
    <location>
        <begin position="20"/>
        <end position="25"/>
    </location>
    <ligand>
        <name>GTP</name>
        <dbReference type="ChEBI" id="CHEBI:37565"/>
    </ligand>
</feature>
<dbReference type="CDD" id="cd03691">
    <property type="entry name" value="BipA_TypA_II"/>
    <property type="match status" value="1"/>
</dbReference>
<dbReference type="GO" id="GO:0000049">
    <property type="term" value="F:tRNA binding"/>
    <property type="evidence" value="ECO:0007669"/>
    <property type="project" value="UniProtKB-KW"/>
</dbReference>
<dbReference type="InterPro" id="IPR027417">
    <property type="entry name" value="P-loop_NTPase"/>
</dbReference>
<dbReference type="FunFam" id="3.30.70.240:FF:000002">
    <property type="entry name" value="GTP-binding protein TypA"/>
    <property type="match status" value="1"/>
</dbReference>
<evidence type="ECO:0000256" key="3">
    <source>
        <dbReference type="ARBA" id="ARBA00048548"/>
    </source>
</evidence>
<evidence type="ECO:0000313" key="7">
    <source>
        <dbReference type="Proteomes" id="UP000249986"/>
    </source>
</evidence>
<dbReference type="Gene3D" id="2.40.30.10">
    <property type="entry name" value="Translation factors"/>
    <property type="match status" value="1"/>
</dbReference>
<dbReference type="PANTHER" id="PTHR42908:SF8">
    <property type="entry name" value="TR-TYPE G DOMAIN-CONTAINING PROTEIN"/>
    <property type="match status" value="1"/>
</dbReference>
<dbReference type="InterPro" id="IPR000795">
    <property type="entry name" value="T_Tr_GTP-bd_dom"/>
</dbReference>
<dbReference type="CDD" id="cd03710">
    <property type="entry name" value="BipA_TypA_C"/>
    <property type="match status" value="1"/>
</dbReference>
<keyword evidence="4" id="KW-0694">RNA-binding</keyword>
<dbReference type="Gene3D" id="3.30.70.870">
    <property type="entry name" value="Elongation Factor G (Translational Gtpase), domain 3"/>
    <property type="match status" value="1"/>
</dbReference>
<reference evidence="6 7" key="1">
    <citation type="submission" date="2018-06" db="EMBL/GenBank/DDBJ databases">
        <authorList>
            <consortium name="Pathogen Informatics"/>
            <person name="Doyle S."/>
        </authorList>
    </citation>
    <scope>NUCLEOTIDE SEQUENCE [LARGE SCALE GENOMIC DNA]</scope>
    <source>
        <strain evidence="6 7">NCTC10719</strain>
    </source>
</reference>
<dbReference type="Pfam" id="PF00679">
    <property type="entry name" value="EFG_C"/>
    <property type="match status" value="1"/>
</dbReference>
<dbReference type="GO" id="GO:0005829">
    <property type="term" value="C:cytosol"/>
    <property type="evidence" value="ECO:0007669"/>
    <property type="project" value="TreeGrafter"/>
</dbReference>
<organism evidence="6 7">
    <name type="scientific">Clostridium perfringens</name>
    <dbReference type="NCBI Taxonomy" id="1502"/>
    <lineage>
        <taxon>Bacteria</taxon>
        <taxon>Bacillati</taxon>
        <taxon>Bacillota</taxon>
        <taxon>Clostridia</taxon>
        <taxon>Eubacteriales</taxon>
        <taxon>Clostridiaceae</taxon>
        <taxon>Clostridium</taxon>
    </lineage>
</organism>
<dbReference type="FunFam" id="3.40.50.300:FF:000055">
    <property type="entry name" value="GTP-binding protein TypA"/>
    <property type="match status" value="1"/>
</dbReference>
<protein>
    <recommendedName>
        <fullName evidence="4">Large ribosomal subunit assembly factor BipA</fullName>
        <ecNumber evidence="4">3.6.5.-</ecNumber>
    </recommendedName>
    <alternativeName>
        <fullName evidence="4">GTP-binding protein BipA</fullName>
    </alternativeName>
</protein>
<comment type="similarity">
    <text evidence="4">Belongs to the TRAFAC class translation factor GTPase superfamily. Classic translation factor GTPase family. BipA subfamily.</text>
</comment>
<dbReference type="GO" id="GO:0000027">
    <property type="term" value="P:ribosomal large subunit assembly"/>
    <property type="evidence" value="ECO:0007669"/>
    <property type="project" value="UniProtKB-UniRule"/>
</dbReference>
<name>A0A2X2Y0P6_CLOPF</name>
<dbReference type="InterPro" id="IPR042116">
    <property type="entry name" value="TypA/BipA_C"/>
</dbReference>
<dbReference type="InterPro" id="IPR047041">
    <property type="entry name" value="BipA_GTP-bd_dom"/>
</dbReference>
<feature type="binding site" evidence="4">
    <location>
        <begin position="133"/>
        <end position="136"/>
    </location>
    <ligand>
        <name>GTP</name>
        <dbReference type="ChEBI" id="CHEBI:37565"/>
    </ligand>
</feature>
<dbReference type="InterPro" id="IPR006298">
    <property type="entry name" value="BipA"/>
</dbReference>
<keyword evidence="4" id="KW-0963">Cytoplasm</keyword>
<comment type="subcellular location">
    <subcellularLocation>
        <location evidence="4">Cytoplasm</location>
    </subcellularLocation>
    <text evidence="4">Binds to ribosomes.</text>
</comment>
<dbReference type="GO" id="GO:1990904">
    <property type="term" value="C:ribonucleoprotein complex"/>
    <property type="evidence" value="ECO:0007669"/>
    <property type="project" value="TreeGrafter"/>
</dbReference>
<dbReference type="EMBL" id="UAWG01000001">
    <property type="protein sequence ID" value="SQB57794.1"/>
    <property type="molecule type" value="Genomic_DNA"/>
</dbReference>
<gene>
    <name evidence="6" type="primary">typA</name>
    <name evidence="4" type="synonym">bipA</name>
    <name evidence="6" type="ORF">NCTC10719_00388</name>
</gene>
<dbReference type="PROSITE" id="PS51722">
    <property type="entry name" value="G_TR_2"/>
    <property type="match status" value="1"/>
</dbReference>
<accession>A0A2X2Y0P6</accession>
<keyword evidence="1 4" id="KW-0547">Nucleotide-binding</keyword>
<dbReference type="GO" id="GO:0003924">
    <property type="term" value="F:GTPase activity"/>
    <property type="evidence" value="ECO:0007669"/>
    <property type="project" value="UniProtKB-UniRule"/>
</dbReference>
<dbReference type="Gene3D" id="2.40.50.250">
    <property type="entry name" value="bipa protein"/>
    <property type="match status" value="1"/>
</dbReference>
<dbReference type="InterPro" id="IPR005225">
    <property type="entry name" value="Small_GTP-bd"/>
</dbReference>
<comment type="function">
    <text evidence="4">A 50S ribosomal subunit assembly protein with GTPase activity, required for 50S subunit assembly at low temperatures, may also play a role in translation. Binds GTP and analogs. Binds the 70S ribosome between the 30S and 50S subunits, in a similar position as ribosome-bound EF-G; it contacts a number of ribosomal proteins, both rRNAs and the A-site tRNA.</text>
</comment>